<dbReference type="PROSITE" id="PS50109">
    <property type="entry name" value="HIS_KIN"/>
    <property type="match status" value="1"/>
</dbReference>
<dbReference type="PRINTS" id="PR00344">
    <property type="entry name" value="BCTRLSENSOR"/>
</dbReference>
<dbReference type="EC" id="2.7.13.3" evidence="2"/>
<dbReference type="Gene3D" id="3.30.565.10">
    <property type="entry name" value="Histidine kinase-like ATPase, C-terminal domain"/>
    <property type="match status" value="1"/>
</dbReference>
<dbReference type="InterPro" id="IPR011006">
    <property type="entry name" value="CheY-like_superfamily"/>
</dbReference>
<evidence type="ECO:0000259" key="8">
    <source>
        <dbReference type="PROSITE" id="PS50113"/>
    </source>
</evidence>
<evidence type="ECO:0000259" key="7">
    <source>
        <dbReference type="PROSITE" id="PS50112"/>
    </source>
</evidence>
<dbReference type="SUPFAM" id="SSF47384">
    <property type="entry name" value="Homodimeric domain of signal transducing histidine kinase"/>
    <property type="match status" value="1"/>
</dbReference>
<dbReference type="Proteomes" id="UP001352263">
    <property type="component" value="Unassembled WGS sequence"/>
</dbReference>
<keyword evidence="3 4" id="KW-0597">Phosphoprotein</keyword>
<feature type="domain" description="PAC" evidence="8">
    <location>
        <begin position="377"/>
        <end position="429"/>
    </location>
</feature>
<dbReference type="PANTHER" id="PTHR43547">
    <property type="entry name" value="TWO-COMPONENT HISTIDINE KINASE"/>
    <property type="match status" value="1"/>
</dbReference>
<dbReference type="PROSITE" id="PS50113">
    <property type="entry name" value="PAC"/>
    <property type="match status" value="2"/>
</dbReference>
<reference evidence="9 10" key="1">
    <citation type="submission" date="2023-10" db="EMBL/GenBank/DDBJ databases">
        <title>Noviherbaspirillum sp. CPCC 100848 genome assembly.</title>
        <authorList>
            <person name="Li X.Y."/>
            <person name="Fang X.M."/>
        </authorList>
    </citation>
    <scope>NUCLEOTIDE SEQUENCE [LARGE SCALE GENOMIC DNA]</scope>
    <source>
        <strain evidence="9 10">CPCC 100848</strain>
    </source>
</reference>
<keyword evidence="10" id="KW-1185">Reference proteome</keyword>
<dbReference type="SUPFAM" id="SSF52172">
    <property type="entry name" value="CheY-like"/>
    <property type="match status" value="1"/>
</dbReference>
<dbReference type="PANTHER" id="PTHR43547:SF2">
    <property type="entry name" value="HYBRID SIGNAL TRANSDUCTION HISTIDINE KINASE C"/>
    <property type="match status" value="1"/>
</dbReference>
<gene>
    <name evidence="9" type="ORF">RY831_00770</name>
</gene>
<dbReference type="RefSeq" id="WP_326504428.1">
    <property type="nucleotide sequence ID" value="NZ_JAWIIV010000001.1"/>
</dbReference>
<evidence type="ECO:0000313" key="9">
    <source>
        <dbReference type="EMBL" id="MEC4717675.1"/>
    </source>
</evidence>
<dbReference type="CDD" id="cd00075">
    <property type="entry name" value="HATPase"/>
    <property type="match status" value="1"/>
</dbReference>
<dbReference type="InterPro" id="IPR005467">
    <property type="entry name" value="His_kinase_dom"/>
</dbReference>
<dbReference type="CDD" id="cd00082">
    <property type="entry name" value="HisKA"/>
    <property type="match status" value="1"/>
</dbReference>
<dbReference type="NCBIfam" id="TIGR00229">
    <property type="entry name" value="sensory_box"/>
    <property type="match status" value="1"/>
</dbReference>
<evidence type="ECO:0000256" key="3">
    <source>
        <dbReference type="ARBA" id="ARBA00022553"/>
    </source>
</evidence>
<dbReference type="InterPro" id="IPR036890">
    <property type="entry name" value="HATPase_C_sf"/>
</dbReference>
<dbReference type="InterPro" id="IPR000700">
    <property type="entry name" value="PAS-assoc_C"/>
</dbReference>
<dbReference type="InterPro" id="IPR013655">
    <property type="entry name" value="PAS_fold_3"/>
</dbReference>
<dbReference type="SUPFAM" id="SSF55874">
    <property type="entry name" value="ATPase domain of HSP90 chaperone/DNA topoisomerase II/histidine kinase"/>
    <property type="match status" value="1"/>
</dbReference>
<feature type="domain" description="PAS" evidence="7">
    <location>
        <begin position="172"/>
        <end position="242"/>
    </location>
</feature>
<protein>
    <recommendedName>
        <fullName evidence="2">histidine kinase</fullName>
        <ecNumber evidence="2">2.7.13.3</ecNumber>
    </recommendedName>
</protein>
<dbReference type="PROSITE" id="PS50110">
    <property type="entry name" value="RESPONSE_REGULATORY"/>
    <property type="match status" value="1"/>
</dbReference>
<dbReference type="InterPro" id="IPR035965">
    <property type="entry name" value="PAS-like_dom_sf"/>
</dbReference>
<evidence type="ECO:0000313" key="10">
    <source>
        <dbReference type="Proteomes" id="UP001352263"/>
    </source>
</evidence>
<name>A0ABU6J294_9BURK</name>
<dbReference type="SMART" id="SM00388">
    <property type="entry name" value="HisKA"/>
    <property type="match status" value="1"/>
</dbReference>
<dbReference type="InterPro" id="IPR003661">
    <property type="entry name" value="HisK_dim/P_dom"/>
</dbReference>
<comment type="catalytic activity">
    <reaction evidence="1">
        <text>ATP + protein L-histidine = ADP + protein N-phospho-L-histidine.</text>
        <dbReference type="EC" id="2.7.13.3"/>
    </reaction>
</comment>
<dbReference type="SMART" id="SM00086">
    <property type="entry name" value="PAC"/>
    <property type="match status" value="2"/>
</dbReference>
<dbReference type="Pfam" id="PF08447">
    <property type="entry name" value="PAS_3"/>
    <property type="match status" value="1"/>
</dbReference>
<dbReference type="SMART" id="SM00448">
    <property type="entry name" value="REC"/>
    <property type="match status" value="1"/>
</dbReference>
<evidence type="ECO:0000256" key="1">
    <source>
        <dbReference type="ARBA" id="ARBA00000085"/>
    </source>
</evidence>
<accession>A0ABU6J294</accession>
<dbReference type="Pfam" id="PF00072">
    <property type="entry name" value="Response_reg"/>
    <property type="match status" value="1"/>
</dbReference>
<feature type="domain" description="PAC" evidence="8">
    <location>
        <begin position="245"/>
        <end position="297"/>
    </location>
</feature>
<dbReference type="InterPro" id="IPR000014">
    <property type="entry name" value="PAS"/>
</dbReference>
<dbReference type="PROSITE" id="PS50112">
    <property type="entry name" value="PAS"/>
    <property type="match status" value="1"/>
</dbReference>
<organism evidence="9 10">
    <name type="scientific">Noviherbaspirillum album</name>
    <dbReference type="NCBI Taxonomy" id="3080276"/>
    <lineage>
        <taxon>Bacteria</taxon>
        <taxon>Pseudomonadati</taxon>
        <taxon>Pseudomonadota</taxon>
        <taxon>Betaproteobacteria</taxon>
        <taxon>Burkholderiales</taxon>
        <taxon>Oxalobacteraceae</taxon>
        <taxon>Noviherbaspirillum</taxon>
    </lineage>
</organism>
<evidence type="ECO:0000259" key="6">
    <source>
        <dbReference type="PROSITE" id="PS50110"/>
    </source>
</evidence>
<feature type="domain" description="Histidine kinase" evidence="5">
    <location>
        <begin position="454"/>
        <end position="672"/>
    </location>
</feature>
<dbReference type="Gene3D" id="1.10.287.130">
    <property type="match status" value="1"/>
</dbReference>
<dbReference type="InterPro" id="IPR001610">
    <property type="entry name" value="PAC"/>
</dbReference>
<feature type="modified residue" description="4-aspartylphosphate" evidence="4">
    <location>
        <position position="744"/>
    </location>
</feature>
<dbReference type="CDD" id="cd17580">
    <property type="entry name" value="REC_2_DhkD-like"/>
    <property type="match status" value="1"/>
</dbReference>
<proteinExistence type="predicted"/>
<dbReference type="Pfam" id="PF13426">
    <property type="entry name" value="PAS_9"/>
    <property type="match status" value="1"/>
</dbReference>
<sequence length="810" mass="88825">MQTPNMHIAEVNRLRQITRDLVAISTLSAIWGTLPPEGLIKSLADVLRNMLGLDLVYVRLGSHDGNDSIETICGNRHGAAEIVSPQIRAMLESGLTQFDANQVATMPDPYGNGTLRVTFARFGIAQDSGIVVVGSHRDDFPTEHDRLVLGVGANQVAAAVQRRRTEQALRRSETLFRDLADAAPAMLWVTEPDGSCSFLSRGWYEFTGQDDGEGIGFGWTDAIHPEDREAAHNAFLNANEHKQDFMLEHRLLHSDGSYRWVIDMGRPRRASTGEFLGFVGNVMDITSRKQAEEALSETQSRLAAVFEILPVGVGVVDAEGKVVLSNQEMHRYLPTRIQPSLDDARHGRWRACHADGKPYVRQDFPGSRALRGERVVPGVEMLYQQDDGKEIWTQVAAVPVKNDSGHITGQVAVVTNIDAFKRTEAALRTSEDKYRTLFHQMSQSNKHLSDFLAVLAHELRNPLAPIITGLEMLRIRADSPESVARVRDMMERQANQMVHLLNDLLDMARISSGKIVIKKNLVDLNSIISSAVETSLPIIESARHELSVKFGEKPIRLYVDSTRIAQVVGNLLTNAAKYTPHGGKITLTVEQDGNDAVVSVNDNGVGIPSESLASVFEMFSQVGRNMEHSQGGLGIGLALVRNLVTLHDGTVTATSEGVGRGSTFTVRIPIGQVDETNGEGNQPLTKSGTPQRRLRILVADDNRDVAHSLASLLKMYCHDVEVAHNGMQALQVAQAFRPKVALLDIGMPGMTGYEVARHIRNIDGLGNILLVAITGWGTEGDQVRAEEAGFDRHLTKPLALATLTKVMDEI</sequence>
<feature type="domain" description="Response regulatory" evidence="6">
    <location>
        <begin position="695"/>
        <end position="810"/>
    </location>
</feature>
<dbReference type="Pfam" id="PF00512">
    <property type="entry name" value="HisKA"/>
    <property type="match status" value="1"/>
</dbReference>
<evidence type="ECO:0000259" key="5">
    <source>
        <dbReference type="PROSITE" id="PS50109"/>
    </source>
</evidence>
<comment type="caution">
    <text evidence="9">The sequence shown here is derived from an EMBL/GenBank/DDBJ whole genome shotgun (WGS) entry which is preliminary data.</text>
</comment>
<evidence type="ECO:0000256" key="2">
    <source>
        <dbReference type="ARBA" id="ARBA00012438"/>
    </source>
</evidence>
<evidence type="ECO:0000256" key="4">
    <source>
        <dbReference type="PROSITE-ProRule" id="PRU00169"/>
    </source>
</evidence>
<dbReference type="SUPFAM" id="SSF55785">
    <property type="entry name" value="PYP-like sensor domain (PAS domain)"/>
    <property type="match status" value="2"/>
</dbReference>
<dbReference type="InterPro" id="IPR036097">
    <property type="entry name" value="HisK_dim/P_sf"/>
</dbReference>
<dbReference type="EMBL" id="JAWIIV010000001">
    <property type="protein sequence ID" value="MEC4717675.1"/>
    <property type="molecule type" value="Genomic_DNA"/>
</dbReference>
<dbReference type="Pfam" id="PF02518">
    <property type="entry name" value="HATPase_c"/>
    <property type="match status" value="1"/>
</dbReference>
<dbReference type="InterPro" id="IPR001789">
    <property type="entry name" value="Sig_transdc_resp-reg_receiver"/>
</dbReference>
<dbReference type="SMART" id="SM00091">
    <property type="entry name" value="PAS"/>
    <property type="match status" value="2"/>
</dbReference>
<dbReference type="CDD" id="cd00130">
    <property type="entry name" value="PAS"/>
    <property type="match status" value="2"/>
</dbReference>
<dbReference type="InterPro" id="IPR003594">
    <property type="entry name" value="HATPase_dom"/>
</dbReference>
<dbReference type="SMART" id="SM00387">
    <property type="entry name" value="HATPase_c"/>
    <property type="match status" value="1"/>
</dbReference>
<dbReference type="Gene3D" id="3.30.450.20">
    <property type="entry name" value="PAS domain"/>
    <property type="match status" value="2"/>
</dbReference>
<dbReference type="Gene3D" id="3.40.50.2300">
    <property type="match status" value="1"/>
</dbReference>
<dbReference type="InterPro" id="IPR004358">
    <property type="entry name" value="Sig_transdc_His_kin-like_C"/>
</dbReference>